<keyword evidence="3" id="KW-1185">Reference proteome</keyword>
<dbReference type="EMBL" id="JAAMOZ010000003">
    <property type="protein sequence ID" value="NIH58454.1"/>
    <property type="molecule type" value="Genomic_DNA"/>
</dbReference>
<reference evidence="2 3" key="1">
    <citation type="submission" date="2020-02" db="EMBL/GenBank/DDBJ databases">
        <title>Sequencing the genomes of 1000 actinobacteria strains.</title>
        <authorList>
            <person name="Klenk H.-P."/>
        </authorList>
    </citation>
    <scope>NUCLEOTIDE SEQUENCE [LARGE SCALE GENOMIC DNA]</scope>
    <source>
        <strain evidence="2 3">DSM 19609</strain>
    </source>
</reference>
<feature type="domain" description="HTH cro/C1-type" evidence="1">
    <location>
        <begin position="6"/>
        <end position="40"/>
    </location>
</feature>
<sequence length="232" mass="25189">MNGVELAARRIALGLTSQGRLADVLGVSQPAVSAWEKGTRGIPEGIDGEIEQLEEARDMITERMLYALELDPGAPLIVHLSDETWWAAHPECDGIPHEVQMIAAALAVCEADPRPPIVGVEALATVWRAPSAGEIRAYPGGPLTDLVAVREHGTRLALCWMEWRDGEPIVTLGVTNRGGRVTATTESTESWPEAETLVPRQEWPVEIRRRGADGAAPELRRLLDKAAEERSG</sequence>
<name>A0ABX0SKI9_9ACTN</name>
<organism evidence="2 3">
    <name type="scientific">Brooklawnia cerclae</name>
    <dbReference type="NCBI Taxonomy" id="349934"/>
    <lineage>
        <taxon>Bacteria</taxon>
        <taxon>Bacillati</taxon>
        <taxon>Actinomycetota</taxon>
        <taxon>Actinomycetes</taxon>
        <taxon>Propionibacteriales</taxon>
        <taxon>Propionibacteriaceae</taxon>
        <taxon>Brooklawnia</taxon>
    </lineage>
</organism>
<dbReference type="InterPro" id="IPR001387">
    <property type="entry name" value="Cro/C1-type_HTH"/>
</dbReference>
<dbReference type="InterPro" id="IPR027910">
    <property type="entry name" value="YdiL_sf"/>
</dbReference>
<evidence type="ECO:0000313" key="2">
    <source>
        <dbReference type="EMBL" id="NIH58454.1"/>
    </source>
</evidence>
<dbReference type="PROSITE" id="PS50943">
    <property type="entry name" value="HTH_CROC1"/>
    <property type="match status" value="1"/>
</dbReference>
<dbReference type="Gene3D" id="1.10.3100.10">
    <property type="entry name" value="Putative cytoplasmic protein"/>
    <property type="match status" value="1"/>
</dbReference>
<accession>A0ABX0SKI9</accession>
<gene>
    <name evidence="2" type="ORF">FB473_003149</name>
</gene>
<dbReference type="CDD" id="cd00093">
    <property type="entry name" value="HTH_XRE"/>
    <property type="match status" value="1"/>
</dbReference>
<protein>
    <submittedName>
        <fullName evidence="2">Transcriptional regulator</fullName>
    </submittedName>
</protein>
<evidence type="ECO:0000259" key="1">
    <source>
        <dbReference type="PROSITE" id="PS50943"/>
    </source>
</evidence>
<dbReference type="RefSeq" id="WP_167170913.1">
    <property type="nucleotide sequence ID" value="NZ_BAAAOO010000004.1"/>
</dbReference>
<dbReference type="Proteomes" id="UP000749311">
    <property type="component" value="Unassembled WGS sequence"/>
</dbReference>
<dbReference type="SUPFAM" id="SSF47413">
    <property type="entry name" value="lambda repressor-like DNA-binding domains"/>
    <property type="match status" value="1"/>
</dbReference>
<proteinExistence type="predicted"/>
<dbReference type="InterPro" id="IPR010982">
    <property type="entry name" value="Lambda_DNA-bd_dom_sf"/>
</dbReference>
<dbReference type="Pfam" id="PF01381">
    <property type="entry name" value="HTH_3"/>
    <property type="match status" value="1"/>
</dbReference>
<evidence type="ECO:0000313" key="3">
    <source>
        <dbReference type="Proteomes" id="UP000749311"/>
    </source>
</evidence>
<comment type="caution">
    <text evidence="2">The sequence shown here is derived from an EMBL/GenBank/DDBJ whole genome shotgun (WGS) entry which is preliminary data.</text>
</comment>